<reference evidence="2 3" key="1">
    <citation type="submission" date="2019-11" db="EMBL/GenBank/DDBJ databases">
        <title>Venturia inaequalis Genome Resource.</title>
        <authorList>
            <person name="Lichtner F.J."/>
        </authorList>
    </citation>
    <scope>NUCLEOTIDE SEQUENCE [LARGE SCALE GENOMIC DNA]</scope>
    <source>
        <strain evidence="2">Bline_iso_100314</strain>
    </source>
</reference>
<proteinExistence type="predicted"/>
<comment type="caution">
    <text evidence="2">The sequence shown here is derived from an EMBL/GenBank/DDBJ whole genome shotgun (WGS) entry which is preliminary data.</text>
</comment>
<dbReference type="EMBL" id="WNWQ01000288">
    <property type="protein sequence ID" value="KAE9971641.1"/>
    <property type="molecule type" value="Genomic_DNA"/>
</dbReference>
<sequence length="350" mass="40011">MESDQHEHAWIKYCTAPNAATLTNLLDARGADPKRKSFVEQMRAAPIFHELFARFPWLQGEFDEYSETRFSASRRLFEDDPNQMTALLREYVNRRTCAIIVNHSMKVPARGGGESIVQVLERAARDPDSVWRTDGEGKVVRLRVQQFCTAIGCRSEDSIIANIHFLREKALSNLPRPEASLQRLVEMLTEQVRELKEDKAKLQTQKPAIHPIVTILAYRNVVEHLCETTVVPVAVGKKARKRVPTSERWSVYWNNAVSNAEKVGHPLGVLKRDTRLTWAQVVDVGDQLFKTLSANIHHYYDDEYTVDPAQWTTAALEAKILKAMKPIVPVAVPGQLREDIDWDAERKRYD</sequence>
<keyword evidence="1" id="KW-0175">Coiled coil</keyword>
<organism evidence="2 3">
    <name type="scientific">Venturia inaequalis</name>
    <name type="common">Apple scab fungus</name>
    <dbReference type="NCBI Taxonomy" id="5025"/>
    <lineage>
        <taxon>Eukaryota</taxon>
        <taxon>Fungi</taxon>
        <taxon>Dikarya</taxon>
        <taxon>Ascomycota</taxon>
        <taxon>Pezizomycotina</taxon>
        <taxon>Dothideomycetes</taxon>
        <taxon>Pleosporomycetidae</taxon>
        <taxon>Venturiales</taxon>
        <taxon>Venturiaceae</taxon>
        <taxon>Venturia</taxon>
    </lineage>
</organism>
<dbReference type="AlphaFoldDB" id="A0A8H3UJ60"/>
<evidence type="ECO:0000313" key="2">
    <source>
        <dbReference type="EMBL" id="KAE9971641.1"/>
    </source>
</evidence>
<accession>A0A8H3UJ60</accession>
<evidence type="ECO:0000256" key="1">
    <source>
        <dbReference type="SAM" id="Coils"/>
    </source>
</evidence>
<dbReference type="Proteomes" id="UP000433883">
    <property type="component" value="Unassembled WGS sequence"/>
</dbReference>
<feature type="coiled-coil region" evidence="1">
    <location>
        <begin position="178"/>
        <end position="205"/>
    </location>
</feature>
<evidence type="ECO:0000313" key="3">
    <source>
        <dbReference type="Proteomes" id="UP000433883"/>
    </source>
</evidence>
<protein>
    <submittedName>
        <fullName evidence="2">Uncharacterized protein</fullName>
    </submittedName>
</protein>
<name>A0A8H3UJ60_VENIN</name>
<gene>
    <name evidence="2" type="ORF">BLS_004363</name>
</gene>